<proteinExistence type="predicted"/>
<protein>
    <submittedName>
        <fullName evidence="9">MCE family protein</fullName>
    </submittedName>
</protein>
<keyword evidence="10" id="KW-1185">Reference proteome</keyword>
<sequence length="541" mass="58239">MNDPHTFLPPSPEVNPPAPRLSVFWLLPVAAALSGLFLLMQIWSVTGPEIAITFQAASGLEAGKTSVKYKDVTVGTVKNITLSGDNERVIVTVSLTKNAESLVRTDSRFWVVRPRVGMGGVSGIDTLLSGAYISMDTGISTEPARHFQGLESPPAVINGQPGTRFAVVTDDLGSLDVGSAVYYRRVPVGRVASYALRPDGKGVSLNIFIDAPYDRFVTANTRFWNASGVDVSLDADGLRLKTQTMASVIAGGIAFATPDTPAVTPAEAPRTLFVLAEDQAAAMAPPDGPANFFQLRFDQSLRGMKVGAAVEFSSIKIGKVTSVSLDYEKKGYFTSVVGIEVYPSRLGTVVDKLPKPEKDTQKQAALLLRDMVKNGLRAQARSGNLLTGQLYVSLDFIPNTPPVPFDLTASPLHIPTINGGFDHLQEEMATLIGKVSKMPIESIGNNLNTTLGNLNQALVQVNGQLLPQASQTLDQLNRTLNSAQDLMATDSPFQQQLFQTLAEFQRTLYSVRTLSSLLTRQPGALISGRQKRVEIPVKEAQ</sequence>
<dbReference type="InterPro" id="IPR051800">
    <property type="entry name" value="PqiA-PqiB_transport"/>
</dbReference>
<name>A0A502GC44_9GAMM</name>
<evidence type="ECO:0000256" key="6">
    <source>
        <dbReference type="ARBA" id="ARBA00023136"/>
    </source>
</evidence>
<dbReference type="PANTHER" id="PTHR30462:SF0">
    <property type="entry name" value="INTERMEMBRANE TRANSPORT PROTEIN YEBT"/>
    <property type="match status" value="1"/>
</dbReference>
<dbReference type="EMBL" id="RCZD01000011">
    <property type="protein sequence ID" value="TPG58263.1"/>
    <property type="molecule type" value="Genomic_DNA"/>
</dbReference>
<dbReference type="Proteomes" id="UP000317663">
    <property type="component" value="Unassembled WGS sequence"/>
</dbReference>
<comment type="subcellular location">
    <subcellularLocation>
        <location evidence="1">Cell inner membrane</location>
    </subcellularLocation>
</comment>
<feature type="domain" description="Mce/MlaD" evidence="8">
    <location>
        <begin position="162"/>
        <end position="222"/>
    </location>
</feature>
<keyword evidence="6 7" id="KW-0472">Membrane</keyword>
<evidence type="ECO:0000256" key="3">
    <source>
        <dbReference type="ARBA" id="ARBA00022519"/>
    </source>
</evidence>
<feature type="domain" description="Mce/MlaD" evidence="8">
    <location>
        <begin position="293"/>
        <end position="395"/>
    </location>
</feature>
<evidence type="ECO:0000256" key="5">
    <source>
        <dbReference type="ARBA" id="ARBA00022989"/>
    </source>
</evidence>
<evidence type="ECO:0000256" key="4">
    <source>
        <dbReference type="ARBA" id="ARBA00022692"/>
    </source>
</evidence>
<reference evidence="9 10" key="1">
    <citation type="journal article" date="2019" name="Environ. Microbiol.">
        <title>Species interactions and distinct microbial communities in high Arctic permafrost affected cryosols are associated with the CH4 and CO2 gas fluxes.</title>
        <authorList>
            <person name="Altshuler I."/>
            <person name="Hamel J."/>
            <person name="Turney S."/>
            <person name="Magnuson E."/>
            <person name="Levesque R."/>
            <person name="Greer C."/>
            <person name="Whyte L.G."/>
        </authorList>
    </citation>
    <scope>NUCLEOTIDE SEQUENCE [LARGE SCALE GENOMIC DNA]</scope>
    <source>
        <strain evidence="9 10">E4</strain>
    </source>
</reference>
<feature type="domain" description="Mce/MlaD" evidence="8">
    <location>
        <begin position="47"/>
        <end position="138"/>
    </location>
</feature>
<keyword evidence="2" id="KW-1003">Cell membrane</keyword>
<accession>A0A502GC44</accession>
<evidence type="ECO:0000256" key="7">
    <source>
        <dbReference type="SAM" id="Phobius"/>
    </source>
</evidence>
<keyword evidence="5 7" id="KW-1133">Transmembrane helix</keyword>
<comment type="caution">
    <text evidence="9">The sequence shown here is derived from an EMBL/GenBank/DDBJ whole genome shotgun (WGS) entry which is preliminary data.</text>
</comment>
<gene>
    <name evidence="9" type="ORF">EAH77_18630</name>
</gene>
<organism evidence="9 10">
    <name type="scientific">Ewingella americana</name>
    <dbReference type="NCBI Taxonomy" id="41202"/>
    <lineage>
        <taxon>Bacteria</taxon>
        <taxon>Pseudomonadati</taxon>
        <taxon>Pseudomonadota</taxon>
        <taxon>Gammaproteobacteria</taxon>
        <taxon>Enterobacterales</taxon>
        <taxon>Yersiniaceae</taxon>
        <taxon>Ewingella</taxon>
    </lineage>
</organism>
<dbReference type="InterPro" id="IPR003399">
    <property type="entry name" value="Mce/MlaD"/>
</dbReference>
<keyword evidence="4 7" id="KW-0812">Transmembrane</keyword>
<keyword evidence="3" id="KW-0997">Cell inner membrane</keyword>
<dbReference type="RefSeq" id="WP_140474303.1">
    <property type="nucleotide sequence ID" value="NZ_RCZD01000011.1"/>
</dbReference>
<feature type="transmembrane region" description="Helical" evidence="7">
    <location>
        <begin position="21"/>
        <end position="43"/>
    </location>
</feature>
<evidence type="ECO:0000313" key="10">
    <source>
        <dbReference type="Proteomes" id="UP000317663"/>
    </source>
</evidence>
<dbReference type="Pfam" id="PF02470">
    <property type="entry name" value="MlaD"/>
    <property type="match status" value="3"/>
</dbReference>
<evidence type="ECO:0000259" key="8">
    <source>
        <dbReference type="Pfam" id="PF02470"/>
    </source>
</evidence>
<dbReference type="OrthoDB" id="9806984at2"/>
<dbReference type="AlphaFoldDB" id="A0A502GC44"/>
<dbReference type="PANTHER" id="PTHR30462">
    <property type="entry name" value="INTERMEMBRANE TRANSPORT PROTEIN PQIB-RELATED"/>
    <property type="match status" value="1"/>
</dbReference>
<evidence type="ECO:0000256" key="1">
    <source>
        <dbReference type="ARBA" id="ARBA00004533"/>
    </source>
</evidence>
<evidence type="ECO:0000313" key="9">
    <source>
        <dbReference type="EMBL" id="TPG58263.1"/>
    </source>
</evidence>
<evidence type="ECO:0000256" key="2">
    <source>
        <dbReference type="ARBA" id="ARBA00022475"/>
    </source>
</evidence>
<dbReference type="GO" id="GO:0005886">
    <property type="term" value="C:plasma membrane"/>
    <property type="evidence" value="ECO:0007669"/>
    <property type="project" value="UniProtKB-SubCell"/>
</dbReference>